<feature type="transmembrane region" description="Helical" evidence="7">
    <location>
        <begin position="424"/>
        <end position="446"/>
    </location>
</feature>
<evidence type="ECO:0000256" key="5">
    <source>
        <dbReference type="ARBA" id="ARBA00023136"/>
    </source>
</evidence>
<comment type="caution">
    <text evidence="9">The sequence shown here is derived from an EMBL/GenBank/DDBJ whole genome shotgun (WGS) entry which is preliminary data.</text>
</comment>
<evidence type="ECO:0000256" key="6">
    <source>
        <dbReference type="ARBA" id="ARBA00043993"/>
    </source>
</evidence>
<feature type="transmembrane region" description="Helical" evidence="7">
    <location>
        <begin position="78"/>
        <end position="94"/>
    </location>
</feature>
<dbReference type="Pfam" id="PF13515">
    <property type="entry name" value="FUSC_2"/>
    <property type="match status" value="1"/>
</dbReference>
<dbReference type="GO" id="GO:0005886">
    <property type="term" value="C:plasma membrane"/>
    <property type="evidence" value="ECO:0007669"/>
    <property type="project" value="UniProtKB-SubCell"/>
</dbReference>
<evidence type="ECO:0000259" key="8">
    <source>
        <dbReference type="Pfam" id="PF13515"/>
    </source>
</evidence>
<evidence type="ECO:0000256" key="4">
    <source>
        <dbReference type="ARBA" id="ARBA00022989"/>
    </source>
</evidence>
<evidence type="ECO:0000256" key="7">
    <source>
        <dbReference type="SAM" id="Phobius"/>
    </source>
</evidence>
<accession>A0A242N056</accession>
<dbReference type="InterPro" id="IPR049453">
    <property type="entry name" value="Memb_transporter_dom"/>
</dbReference>
<feature type="transmembrane region" description="Helical" evidence="7">
    <location>
        <begin position="126"/>
        <end position="144"/>
    </location>
</feature>
<dbReference type="RefSeq" id="WP_075359209.1">
    <property type="nucleotide sequence ID" value="NZ_MSRG01000063.1"/>
</dbReference>
<keyword evidence="3 7" id="KW-0812">Transmembrane</keyword>
<feature type="transmembrane region" description="Helical" evidence="7">
    <location>
        <begin position="101"/>
        <end position="120"/>
    </location>
</feature>
<feature type="domain" description="Integral membrane bound transporter" evidence="8">
    <location>
        <begin position="336"/>
        <end position="463"/>
    </location>
</feature>
<sequence>MSIASIAQVFYRAHRFQPAAGASCAAVAPVPSSRLLCLLLGSDPGLLRFHTALRSALACLLTGFVTIGWTVATHRPPTLAAFALLFAMIAPLFLRDAGWRGWLRSLAAIYGAGCASFVAATALAPWPLAADAAFLAVLFTGMLVQACGPRALGSAMTAVVAFYLGLYLHPTFAHACMTLALSTAGVAIVVLTGRVLVPAHPRATLQRALSTVAQRAALVLADRRADEAQAIAHLSSLNEAALAVEEQLDLLDFAGAQRLRARLIEVEIDAALHAREGALLEQTDERLRIALRRLARAGQDAGSSTTRAAASKKSIASWRGLLSWLPASRATTAALIAMLIGHSVSPERWFWAVITTFVVFLGTRSRGDTIRKTGERVGGTLAGVAVSAMLVELLHGMPVLIVIAMILCVFGWAYFILTSYGQGVFFITVLVGLIYGELGFAIGPLVEMRVEEVFVGCVVAVAVAVLMMPLRTSHHIDAKVESVLAALNEITRLTETSFDAHASIASMRTLDRRWHELQAALRPLRTQRVFAWNTQMELAIGPLFACVQTARELTGLTARGASHVAAIDKIRARLAGAMSLFALRSGRAAASSMNHETRSSELTTARQT</sequence>
<dbReference type="EMBL" id="NBTZ01000033">
    <property type="protein sequence ID" value="OTP77067.1"/>
    <property type="molecule type" value="Genomic_DNA"/>
</dbReference>
<evidence type="ECO:0000256" key="2">
    <source>
        <dbReference type="ARBA" id="ARBA00022475"/>
    </source>
</evidence>
<name>A0A242N056_CABSO</name>
<protein>
    <submittedName>
        <fullName evidence="9">INTEGRAL MEMBRANE PROTEIN (Rhomboid family)</fullName>
    </submittedName>
</protein>
<dbReference type="Proteomes" id="UP000195221">
    <property type="component" value="Unassembled WGS sequence"/>
</dbReference>
<dbReference type="PANTHER" id="PTHR30509">
    <property type="entry name" value="P-HYDROXYBENZOIC ACID EFFLUX PUMP SUBUNIT-RELATED"/>
    <property type="match status" value="1"/>
</dbReference>
<evidence type="ECO:0000313" key="10">
    <source>
        <dbReference type="Proteomes" id="UP000195221"/>
    </source>
</evidence>
<evidence type="ECO:0000313" key="9">
    <source>
        <dbReference type="EMBL" id="OTP77067.1"/>
    </source>
</evidence>
<feature type="transmembrane region" description="Helical" evidence="7">
    <location>
        <begin position="52"/>
        <end position="72"/>
    </location>
</feature>
<gene>
    <name evidence="9" type="ORF">PAMC26577_08875</name>
</gene>
<feature type="transmembrane region" description="Helical" evidence="7">
    <location>
        <begin position="151"/>
        <end position="169"/>
    </location>
</feature>
<keyword evidence="4 7" id="KW-1133">Transmembrane helix</keyword>
<keyword evidence="5 7" id="KW-0472">Membrane</keyword>
<comment type="subcellular location">
    <subcellularLocation>
        <location evidence="1">Cell membrane</location>
        <topology evidence="1">Multi-pass membrane protein</topology>
    </subcellularLocation>
</comment>
<evidence type="ECO:0000256" key="1">
    <source>
        <dbReference type="ARBA" id="ARBA00004651"/>
    </source>
</evidence>
<organism evidence="9 10">
    <name type="scientific">Caballeronia sordidicola</name>
    <name type="common">Burkholderia sordidicola</name>
    <dbReference type="NCBI Taxonomy" id="196367"/>
    <lineage>
        <taxon>Bacteria</taxon>
        <taxon>Pseudomonadati</taxon>
        <taxon>Pseudomonadota</taxon>
        <taxon>Betaproteobacteria</taxon>
        <taxon>Burkholderiales</taxon>
        <taxon>Burkholderiaceae</taxon>
        <taxon>Caballeronia</taxon>
    </lineage>
</organism>
<keyword evidence="2" id="KW-1003">Cell membrane</keyword>
<evidence type="ECO:0000256" key="3">
    <source>
        <dbReference type="ARBA" id="ARBA00022692"/>
    </source>
</evidence>
<feature type="transmembrane region" description="Helical" evidence="7">
    <location>
        <begin position="175"/>
        <end position="197"/>
    </location>
</feature>
<dbReference type="PANTHER" id="PTHR30509:SF9">
    <property type="entry name" value="MULTIDRUG RESISTANCE PROTEIN MDTO"/>
    <property type="match status" value="1"/>
</dbReference>
<feature type="transmembrane region" description="Helical" evidence="7">
    <location>
        <begin position="452"/>
        <end position="470"/>
    </location>
</feature>
<proteinExistence type="inferred from homology"/>
<reference evidence="9 10" key="1">
    <citation type="submission" date="2017-03" db="EMBL/GenBank/DDBJ databases">
        <title>Genome analysis of strain PAMC 26577.</title>
        <authorList>
            <person name="Oh H.-M."/>
            <person name="Yang J.-A."/>
        </authorList>
    </citation>
    <scope>NUCLEOTIDE SEQUENCE [LARGE SCALE GENOMIC DNA]</scope>
    <source>
        <strain evidence="9 10">PAMC 26577</strain>
    </source>
</reference>
<comment type="similarity">
    <text evidence="6">Belongs to the YccS/YhfK family.</text>
</comment>
<feature type="transmembrane region" description="Helical" evidence="7">
    <location>
        <begin position="400"/>
        <end position="417"/>
    </location>
</feature>
<dbReference type="AlphaFoldDB" id="A0A242N056"/>